<dbReference type="GO" id="GO:0005524">
    <property type="term" value="F:ATP binding"/>
    <property type="evidence" value="ECO:0007669"/>
    <property type="project" value="UniProtKB-UniRule"/>
</dbReference>
<dbReference type="InterPro" id="IPR030677">
    <property type="entry name" value="Nnr"/>
</dbReference>
<comment type="function">
    <text evidence="14 19">Bifunctional enzyme that catalyzes the epimerization of the S- and R-forms of NAD(P)HX and the dehydration of the S-form of NAD(P)HX at the expense of ADP, which is converted to AMP. This allows the repair of both epimers of NAD(P)HX, a damaged form of NAD(P)H that is a result of enzymatic or heat-dependent hydration.</text>
</comment>
<feature type="binding site" evidence="17">
    <location>
        <position position="369"/>
    </location>
    <ligand>
        <name>(6S)-NADPHX</name>
        <dbReference type="ChEBI" id="CHEBI:64076"/>
    </ligand>
</feature>
<evidence type="ECO:0000256" key="14">
    <source>
        <dbReference type="ARBA" id="ARBA00025153"/>
    </source>
</evidence>
<feature type="binding site" evidence="17">
    <location>
        <position position="318"/>
    </location>
    <ligand>
        <name>(6S)-NADPHX</name>
        <dbReference type="ChEBI" id="CHEBI:64076"/>
    </ligand>
</feature>
<reference evidence="22" key="2">
    <citation type="submission" date="2023-01" db="EMBL/GenBank/DDBJ databases">
        <authorList>
            <person name="Sun Q."/>
            <person name="Evtushenko L."/>
        </authorList>
    </citation>
    <scope>NUCLEOTIDE SEQUENCE</scope>
    <source>
        <strain evidence="22">VKM B-2789</strain>
    </source>
</reference>
<dbReference type="HAMAP" id="MF_01966">
    <property type="entry name" value="NADHX_epimerase"/>
    <property type="match status" value="1"/>
</dbReference>
<comment type="cofactor">
    <cofactor evidence="18 19">
        <name>K(+)</name>
        <dbReference type="ChEBI" id="CHEBI:29103"/>
    </cofactor>
    <text evidence="18 19">Binds 1 potassium ion per subunit.</text>
</comment>
<keyword evidence="13" id="KW-0511">Multifunctional enzyme</keyword>
<comment type="similarity">
    <text evidence="4 19">In the C-terminal section; belongs to the NnrD/CARKD family.</text>
</comment>
<feature type="binding site" evidence="17">
    <location>
        <position position="255"/>
    </location>
    <ligand>
        <name>(6S)-NADPHX</name>
        <dbReference type="ChEBI" id="CHEBI:64076"/>
    </ligand>
</feature>
<dbReference type="PANTHER" id="PTHR12592">
    <property type="entry name" value="ATP-DEPENDENT (S)-NAD(P)H-HYDRATE DEHYDRATASE FAMILY MEMBER"/>
    <property type="match status" value="1"/>
</dbReference>
<dbReference type="NCBIfam" id="TIGR00196">
    <property type="entry name" value="yjeF_cterm"/>
    <property type="match status" value="1"/>
</dbReference>
<comment type="catalytic activity">
    <reaction evidence="16 17 19">
        <text>(6S)-NADPHX + ADP = AMP + phosphate + NADPH + H(+)</text>
        <dbReference type="Rhea" id="RHEA:32235"/>
        <dbReference type="ChEBI" id="CHEBI:15378"/>
        <dbReference type="ChEBI" id="CHEBI:43474"/>
        <dbReference type="ChEBI" id="CHEBI:57783"/>
        <dbReference type="ChEBI" id="CHEBI:64076"/>
        <dbReference type="ChEBI" id="CHEBI:456215"/>
        <dbReference type="ChEBI" id="CHEBI:456216"/>
        <dbReference type="EC" id="4.2.1.136"/>
    </reaction>
</comment>
<evidence type="ECO:0000256" key="16">
    <source>
        <dbReference type="ARBA" id="ARBA00049209"/>
    </source>
</evidence>
<evidence type="ECO:0000256" key="2">
    <source>
        <dbReference type="ARBA" id="ARBA00000909"/>
    </source>
</evidence>
<comment type="catalytic activity">
    <reaction evidence="15 17 19">
        <text>(6S)-NADHX + ADP = AMP + phosphate + NADH + H(+)</text>
        <dbReference type="Rhea" id="RHEA:32223"/>
        <dbReference type="ChEBI" id="CHEBI:15378"/>
        <dbReference type="ChEBI" id="CHEBI:43474"/>
        <dbReference type="ChEBI" id="CHEBI:57945"/>
        <dbReference type="ChEBI" id="CHEBI:64074"/>
        <dbReference type="ChEBI" id="CHEBI:456215"/>
        <dbReference type="ChEBI" id="CHEBI:456216"/>
        <dbReference type="EC" id="4.2.1.136"/>
    </reaction>
</comment>
<dbReference type="SUPFAM" id="SSF53613">
    <property type="entry name" value="Ribokinase-like"/>
    <property type="match status" value="1"/>
</dbReference>
<reference evidence="22" key="1">
    <citation type="journal article" date="2014" name="Int. J. Syst. Evol. Microbiol.">
        <title>Complete genome sequence of Corynebacterium casei LMG S-19264T (=DSM 44701T), isolated from a smear-ripened cheese.</title>
        <authorList>
            <consortium name="US DOE Joint Genome Institute (JGI-PGF)"/>
            <person name="Walter F."/>
            <person name="Albersmeier A."/>
            <person name="Kalinowski J."/>
            <person name="Ruckert C."/>
        </authorList>
    </citation>
    <scope>NUCLEOTIDE SEQUENCE</scope>
    <source>
        <strain evidence="22">VKM B-2789</strain>
    </source>
</reference>
<evidence type="ECO:0000256" key="15">
    <source>
        <dbReference type="ARBA" id="ARBA00048238"/>
    </source>
</evidence>
<keyword evidence="7 17" id="KW-0067">ATP-binding</keyword>
<keyword evidence="5 18" id="KW-0479">Metal-binding</keyword>
<evidence type="ECO:0000256" key="13">
    <source>
        <dbReference type="ARBA" id="ARBA00023268"/>
    </source>
</evidence>
<feature type="binding site" evidence="18">
    <location>
        <begin position="59"/>
        <end position="63"/>
    </location>
    <ligand>
        <name>(6S)-NADPHX</name>
        <dbReference type="ChEBI" id="CHEBI:64076"/>
    </ligand>
</feature>
<keyword evidence="10 17" id="KW-0520">NAD</keyword>
<protein>
    <recommendedName>
        <fullName evidence="19">Bifunctional NAD(P)H-hydrate repair enzyme</fullName>
    </recommendedName>
    <alternativeName>
        <fullName evidence="19">Nicotinamide nucleotide repair protein</fullName>
    </alternativeName>
    <domain>
        <recommendedName>
            <fullName evidence="19">ADP-dependent (S)-NAD(P)H-hydrate dehydratase</fullName>
            <ecNumber evidence="19">4.2.1.136</ecNumber>
        </recommendedName>
        <alternativeName>
            <fullName evidence="19">ADP-dependent NAD(P)HX dehydratase</fullName>
        </alternativeName>
    </domain>
    <domain>
        <recommendedName>
            <fullName evidence="19">NAD(P)H-hydrate epimerase</fullName>
            <ecNumber evidence="19">5.1.99.6</ecNumber>
        </recommendedName>
    </domain>
</protein>
<evidence type="ECO:0000313" key="23">
    <source>
        <dbReference type="Proteomes" id="UP001143330"/>
    </source>
</evidence>
<dbReference type="PROSITE" id="PS01050">
    <property type="entry name" value="YJEF_C_2"/>
    <property type="match status" value="1"/>
</dbReference>
<dbReference type="AlphaFoldDB" id="A0A9W6N9D5"/>
<comment type="similarity">
    <text evidence="17">Belongs to the NnrD/CARKD family.</text>
</comment>
<feature type="binding site" evidence="18">
    <location>
        <begin position="124"/>
        <end position="130"/>
    </location>
    <ligand>
        <name>(6S)-NADPHX</name>
        <dbReference type="ChEBI" id="CHEBI:64076"/>
    </ligand>
</feature>
<evidence type="ECO:0000259" key="21">
    <source>
        <dbReference type="PROSITE" id="PS51385"/>
    </source>
</evidence>
<comment type="caution">
    <text evidence="18">Lacks conserved residue(s) required for the propagation of feature annotation.</text>
</comment>
<evidence type="ECO:0000256" key="11">
    <source>
        <dbReference type="ARBA" id="ARBA00023235"/>
    </source>
</evidence>
<feature type="domain" description="YjeF N-terminal" evidence="21">
    <location>
        <begin position="12"/>
        <end position="210"/>
    </location>
</feature>
<comment type="catalytic activity">
    <reaction evidence="1 18 19">
        <text>(6R)-NADHX = (6S)-NADHX</text>
        <dbReference type="Rhea" id="RHEA:32215"/>
        <dbReference type="ChEBI" id="CHEBI:64074"/>
        <dbReference type="ChEBI" id="CHEBI:64075"/>
        <dbReference type="EC" id="5.1.99.6"/>
    </reaction>
</comment>
<dbReference type="EMBL" id="BSFM01000003">
    <property type="protein sequence ID" value="GLK82513.1"/>
    <property type="molecule type" value="Genomic_DNA"/>
</dbReference>
<evidence type="ECO:0000256" key="10">
    <source>
        <dbReference type="ARBA" id="ARBA00023027"/>
    </source>
</evidence>
<evidence type="ECO:0000256" key="5">
    <source>
        <dbReference type="ARBA" id="ARBA00022723"/>
    </source>
</evidence>
<evidence type="ECO:0000259" key="20">
    <source>
        <dbReference type="PROSITE" id="PS51383"/>
    </source>
</evidence>
<dbReference type="PANTHER" id="PTHR12592:SF0">
    <property type="entry name" value="ATP-DEPENDENT (S)-NAD(P)H-HYDRATE DEHYDRATASE"/>
    <property type="match status" value="1"/>
</dbReference>
<dbReference type="EC" id="4.2.1.136" evidence="19"/>
<dbReference type="Pfam" id="PF03853">
    <property type="entry name" value="YjeF_N"/>
    <property type="match status" value="1"/>
</dbReference>
<evidence type="ECO:0000256" key="12">
    <source>
        <dbReference type="ARBA" id="ARBA00023239"/>
    </source>
</evidence>
<dbReference type="InterPro" id="IPR004443">
    <property type="entry name" value="YjeF_N_dom"/>
</dbReference>
<comment type="function">
    <text evidence="17">Catalyzes the dehydration of the S-form of NAD(P)HX at the expense of ADP, which is converted to AMP. Together with NAD(P)HX epimerase, which catalyzes the epimerization of the S- and R-forms, the enzyme allows the repair of both epimers of NAD(P)HX, a damaged form of NAD(P)H that is a result of enzymatic or heat-dependent hydration.</text>
</comment>
<dbReference type="GO" id="GO:0110051">
    <property type="term" value="P:metabolite repair"/>
    <property type="evidence" value="ECO:0007669"/>
    <property type="project" value="TreeGrafter"/>
</dbReference>
<keyword evidence="12 17" id="KW-0456">Lyase</keyword>
<evidence type="ECO:0000256" key="9">
    <source>
        <dbReference type="ARBA" id="ARBA00022958"/>
    </source>
</evidence>
<accession>A0A9W6N9D5</accession>
<evidence type="ECO:0000256" key="7">
    <source>
        <dbReference type="ARBA" id="ARBA00022840"/>
    </source>
</evidence>
<organism evidence="22 23">
    <name type="scientific">Ancylobacter defluvii</name>
    <dbReference type="NCBI Taxonomy" id="1282440"/>
    <lineage>
        <taxon>Bacteria</taxon>
        <taxon>Pseudomonadati</taxon>
        <taxon>Pseudomonadota</taxon>
        <taxon>Alphaproteobacteria</taxon>
        <taxon>Hyphomicrobiales</taxon>
        <taxon>Xanthobacteraceae</taxon>
        <taxon>Ancylobacter</taxon>
    </lineage>
</organism>
<comment type="cofactor">
    <cofactor evidence="17">
        <name>Mg(2+)</name>
        <dbReference type="ChEBI" id="CHEBI:18420"/>
    </cofactor>
</comment>
<dbReference type="Gene3D" id="3.40.1190.20">
    <property type="match status" value="1"/>
</dbReference>
<feature type="binding site" evidence="17">
    <location>
        <begin position="407"/>
        <end position="411"/>
    </location>
    <ligand>
        <name>AMP</name>
        <dbReference type="ChEBI" id="CHEBI:456215"/>
    </ligand>
</feature>
<feature type="binding site" evidence="18">
    <location>
        <position position="120"/>
    </location>
    <ligand>
        <name>K(+)</name>
        <dbReference type="ChEBI" id="CHEBI:29103"/>
    </ligand>
</feature>
<comment type="subunit">
    <text evidence="17">Homotetramer.</text>
</comment>
<dbReference type="Proteomes" id="UP001143330">
    <property type="component" value="Unassembled WGS sequence"/>
</dbReference>
<dbReference type="PROSITE" id="PS51385">
    <property type="entry name" value="YJEF_N"/>
    <property type="match status" value="1"/>
</dbReference>
<feature type="binding site" evidence="17">
    <location>
        <position position="436"/>
    </location>
    <ligand>
        <name>AMP</name>
        <dbReference type="ChEBI" id="CHEBI:456215"/>
    </ligand>
</feature>
<comment type="catalytic activity">
    <reaction evidence="2 18 19">
        <text>(6R)-NADPHX = (6S)-NADPHX</text>
        <dbReference type="Rhea" id="RHEA:32227"/>
        <dbReference type="ChEBI" id="CHEBI:64076"/>
        <dbReference type="ChEBI" id="CHEBI:64077"/>
        <dbReference type="EC" id="5.1.99.6"/>
    </reaction>
</comment>
<evidence type="ECO:0000256" key="8">
    <source>
        <dbReference type="ARBA" id="ARBA00022857"/>
    </source>
</evidence>
<evidence type="ECO:0000256" key="6">
    <source>
        <dbReference type="ARBA" id="ARBA00022741"/>
    </source>
</evidence>
<keyword evidence="6 17" id="KW-0547">Nucleotide-binding</keyword>
<comment type="similarity">
    <text evidence="3 19">In the N-terminal section; belongs to the NnrE/AIBP family.</text>
</comment>
<comment type="caution">
    <text evidence="22">The sequence shown here is derived from an EMBL/GenBank/DDBJ whole genome shotgun (WGS) entry which is preliminary data.</text>
</comment>
<dbReference type="InterPro" id="IPR029056">
    <property type="entry name" value="Ribokinase-like"/>
</dbReference>
<dbReference type="PROSITE" id="PS51383">
    <property type="entry name" value="YJEF_C_3"/>
    <property type="match status" value="1"/>
</dbReference>
<dbReference type="EC" id="5.1.99.6" evidence="19"/>
<dbReference type="HAMAP" id="MF_01965">
    <property type="entry name" value="NADHX_dehydratase"/>
    <property type="match status" value="1"/>
</dbReference>
<feature type="binding site" evidence="18">
    <location>
        <position position="153"/>
    </location>
    <ligand>
        <name>(6S)-NADPHX</name>
        <dbReference type="ChEBI" id="CHEBI:64076"/>
    </ligand>
</feature>
<sequence>MAGIELLTPVEMGRADALTIAAGTPGARLMERAGAMVAQAAARLCLPGGRVLVLCGPGNNGGDGFVAARRLAGQGYRVTLALLGARSGLRGDAAAMADLWTGEVYEAAETDVGQADLIIDALFGAGLARDLDGEALALVERVNAAGVPVVAVDLPSGIDGATGAVRGVAIRASASVTFFRPKPGHLLMPGRMLAGRLEVADIGIGAGVLEAIRPLAFANLPELWAGQFPLPRMDGHKYSRGHLVAVSGPASAAGATRLAAAAALRAGAGLVTVACPEAALAIHAAKLSAVMVRAVEDADGLAQLLADRRLGTVVLGPGAGVGPETRQKLAVAADRRLVVDAGLITSFAGDARELAAALSRSPAAVLTPHDGEFARLFANEPSVLEAPSKLERARAGAALTGAVLLLKGPDTVVASPDGRAAIAANAPPYIATAGAGDVLAGIVGGLLAQGMPAFEAASAAVWLHGEAGRAAGPGLVADDLVAALRPVYRQLFARLGGPA</sequence>
<comment type="function">
    <text evidence="18">Catalyzes the epimerization of the S- and R-forms of NAD(P)HX, a damaged form of NAD(P)H that is a result of enzymatic or heat-dependent hydration. This is a prerequisite for the S-specific NAD(P)H-hydrate dehydratase to allow the repair of both epimers of NAD(P)HX.</text>
</comment>
<evidence type="ECO:0000256" key="1">
    <source>
        <dbReference type="ARBA" id="ARBA00000013"/>
    </source>
</evidence>
<feature type="binding site" evidence="18">
    <location>
        <position position="60"/>
    </location>
    <ligand>
        <name>K(+)</name>
        <dbReference type="ChEBI" id="CHEBI:29103"/>
    </ligand>
</feature>
<evidence type="ECO:0000256" key="18">
    <source>
        <dbReference type="HAMAP-Rule" id="MF_01966"/>
    </source>
</evidence>
<keyword evidence="8 17" id="KW-0521">NADP</keyword>
<name>A0A9W6N9D5_9HYPH</name>
<evidence type="ECO:0000313" key="22">
    <source>
        <dbReference type="EMBL" id="GLK82513.1"/>
    </source>
</evidence>
<evidence type="ECO:0000256" key="17">
    <source>
        <dbReference type="HAMAP-Rule" id="MF_01965"/>
    </source>
</evidence>
<keyword evidence="9 18" id="KW-0630">Potassium</keyword>
<evidence type="ECO:0000256" key="19">
    <source>
        <dbReference type="PIRNR" id="PIRNR017184"/>
    </source>
</evidence>
<gene>
    <name evidence="17" type="primary">nnrD</name>
    <name evidence="18" type="synonym">nnrE</name>
    <name evidence="22" type="ORF">GCM10017653_05820</name>
</gene>
<dbReference type="Gene3D" id="3.40.50.10260">
    <property type="entry name" value="YjeF N-terminal domain"/>
    <property type="match status" value="1"/>
</dbReference>
<dbReference type="GO" id="GO:0046872">
    <property type="term" value="F:metal ion binding"/>
    <property type="evidence" value="ECO:0007669"/>
    <property type="project" value="UniProtKB-UniRule"/>
</dbReference>
<dbReference type="PIRSF" id="PIRSF017184">
    <property type="entry name" value="Nnr"/>
    <property type="match status" value="1"/>
</dbReference>
<keyword evidence="11 18" id="KW-0413">Isomerase</keyword>
<dbReference type="NCBIfam" id="TIGR00197">
    <property type="entry name" value="yjeF_nterm"/>
    <property type="match status" value="1"/>
</dbReference>
<feature type="binding site" evidence="18">
    <location>
        <position position="156"/>
    </location>
    <ligand>
        <name>K(+)</name>
        <dbReference type="ChEBI" id="CHEBI:29103"/>
    </ligand>
</feature>
<feature type="binding site" evidence="17">
    <location>
        <position position="437"/>
    </location>
    <ligand>
        <name>(6S)-NADPHX</name>
        <dbReference type="ChEBI" id="CHEBI:64076"/>
    </ligand>
</feature>
<dbReference type="Pfam" id="PF01256">
    <property type="entry name" value="Carb_kinase"/>
    <property type="match status" value="1"/>
</dbReference>
<keyword evidence="23" id="KW-1185">Reference proteome</keyword>
<proteinExistence type="inferred from homology"/>
<evidence type="ECO:0000256" key="4">
    <source>
        <dbReference type="ARBA" id="ARBA00009524"/>
    </source>
</evidence>
<dbReference type="InterPro" id="IPR036652">
    <property type="entry name" value="YjeF_N_dom_sf"/>
</dbReference>
<dbReference type="InterPro" id="IPR000631">
    <property type="entry name" value="CARKD"/>
</dbReference>
<comment type="similarity">
    <text evidence="18">Belongs to the NnrE/AIBP family.</text>
</comment>
<feature type="domain" description="YjeF C-terminal" evidence="20">
    <location>
        <begin position="220"/>
        <end position="491"/>
    </location>
</feature>
<dbReference type="SUPFAM" id="SSF64153">
    <property type="entry name" value="YjeF N-terminal domain-like"/>
    <property type="match status" value="1"/>
</dbReference>
<dbReference type="CDD" id="cd01171">
    <property type="entry name" value="YXKO-related"/>
    <property type="match status" value="1"/>
</dbReference>
<dbReference type="GO" id="GO:0052855">
    <property type="term" value="F:ADP-dependent NAD(P)H-hydrate dehydratase activity"/>
    <property type="evidence" value="ECO:0007669"/>
    <property type="project" value="UniProtKB-UniRule"/>
</dbReference>
<evidence type="ECO:0000256" key="3">
    <source>
        <dbReference type="ARBA" id="ARBA00006001"/>
    </source>
</evidence>
<dbReference type="InterPro" id="IPR017953">
    <property type="entry name" value="Carbohydrate_kinase_pred_CS"/>
</dbReference>
<dbReference type="GO" id="GO:0046496">
    <property type="term" value="P:nicotinamide nucleotide metabolic process"/>
    <property type="evidence" value="ECO:0007669"/>
    <property type="project" value="UniProtKB-UniRule"/>
</dbReference>
<dbReference type="GO" id="GO:0052856">
    <property type="term" value="F:NAD(P)HX epimerase activity"/>
    <property type="evidence" value="ECO:0007669"/>
    <property type="project" value="UniProtKB-UniRule"/>
</dbReference>